<name>A0A367KBF1_RHIST</name>
<reference evidence="1 2" key="1">
    <citation type="journal article" date="2018" name="G3 (Bethesda)">
        <title>Phylogenetic and Phylogenomic Definition of Rhizopus Species.</title>
        <authorList>
            <person name="Gryganskyi A.P."/>
            <person name="Golan J."/>
            <person name="Dolatabadi S."/>
            <person name="Mondo S."/>
            <person name="Robb S."/>
            <person name="Idnurm A."/>
            <person name="Muszewska A."/>
            <person name="Steczkiewicz K."/>
            <person name="Masonjones S."/>
            <person name="Liao H.L."/>
            <person name="Gajdeczka M.T."/>
            <person name="Anike F."/>
            <person name="Vuek A."/>
            <person name="Anishchenko I.M."/>
            <person name="Voigt K."/>
            <person name="de Hoog G.S."/>
            <person name="Smith M.E."/>
            <person name="Heitman J."/>
            <person name="Vilgalys R."/>
            <person name="Stajich J.E."/>
        </authorList>
    </citation>
    <scope>NUCLEOTIDE SEQUENCE [LARGE SCALE GENOMIC DNA]</scope>
    <source>
        <strain evidence="1 2">LSU 92-RS-03</strain>
    </source>
</reference>
<proteinExistence type="predicted"/>
<dbReference type="OrthoDB" id="2221257at2759"/>
<evidence type="ECO:0000313" key="1">
    <source>
        <dbReference type="EMBL" id="RCH99562.1"/>
    </source>
</evidence>
<dbReference type="InterPro" id="IPR035892">
    <property type="entry name" value="C2_domain_sf"/>
</dbReference>
<organism evidence="1 2">
    <name type="scientific">Rhizopus stolonifer</name>
    <name type="common">Rhizopus nigricans</name>
    <dbReference type="NCBI Taxonomy" id="4846"/>
    <lineage>
        <taxon>Eukaryota</taxon>
        <taxon>Fungi</taxon>
        <taxon>Fungi incertae sedis</taxon>
        <taxon>Mucoromycota</taxon>
        <taxon>Mucoromycotina</taxon>
        <taxon>Mucoromycetes</taxon>
        <taxon>Mucorales</taxon>
        <taxon>Mucorineae</taxon>
        <taxon>Rhizopodaceae</taxon>
        <taxon>Rhizopus</taxon>
    </lineage>
</organism>
<comment type="caution">
    <text evidence="1">The sequence shown here is derived from an EMBL/GenBank/DDBJ whole genome shotgun (WGS) entry which is preliminary data.</text>
</comment>
<sequence length="402" mass="46145">MASQQLKAETDKDIYVTSRLDLQLPPQVDDLIPPSTRLSTRSALFTETPQWRTTLVYYLSRQILTRLRKRQTHVTLDIISLSEQCVQEHLGSVELNMQDAKIVLMNKGNRDITQIQQFVVDKGEWHAIHHPDHPVKGKIKAGLFFVEMPNNVENSAATNKEVGTPVQAPVRTKPNSFAASLRSQSTELGLEISTDVSKVFNQQEDSSLLDDDDDYLPLEDNTQQDLLDEEDEDDDYSSQIIAIGQGTDQYTFVFRILEAKYISSLLSQYNNEIEIACIQYRFANQIYQCNVDTQQDTWEALEYHKSVFLQGHLEDIKEWLSEQICIEVWLAVKPTSEEQDVIMGYSEVYLKDRDLGIIQQSSIIYDANKVWHINSKKQFAQLQLQIGLTEGWSEPELPELLK</sequence>
<dbReference type="EMBL" id="PJQM01001936">
    <property type="protein sequence ID" value="RCH99562.1"/>
    <property type="molecule type" value="Genomic_DNA"/>
</dbReference>
<dbReference type="Proteomes" id="UP000253551">
    <property type="component" value="Unassembled WGS sequence"/>
</dbReference>
<evidence type="ECO:0000313" key="2">
    <source>
        <dbReference type="Proteomes" id="UP000253551"/>
    </source>
</evidence>
<keyword evidence="2" id="KW-1185">Reference proteome</keyword>
<gene>
    <name evidence="1" type="ORF">CU098_008311</name>
</gene>
<dbReference type="Gene3D" id="2.60.40.150">
    <property type="entry name" value="C2 domain"/>
    <property type="match status" value="1"/>
</dbReference>
<dbReference type="AlphaFoldDB" id="A0A367KBF1"/>
<protein>
    <submittedName>
        <fullName evidence="1">Uncharacterized protein</fullName>
    </submittedName>
</protein>
<accession>A0A367KBF1</accession>